<organism evidence="5 6">
    <name type="scientific">Sinanodonta woodiana</name>
    <name type="common">Chinese pond mussel</name>
    <name type="synonym">Anodonta woodiana</name>
    <dbReference type="NCBI Taxonomy" id="1069815"/>
    <lineage>
        <taxon>Eukaryota</taxon>
        <taxon>Metazoa</taxon>
        <taxon>Spiralia</taxon>
        <taxon>Lophotrochozoa</taxon>
        <taxon>Mollusca</taxon>
        <taxon>Bivalvia</taxon>
        <taxon>Autobranchia</taxon>
        <taxon>Heteroconchia</taxon>
        <taxon>Palaeoheterodonta</taxon>
        <taxon>Unionida</taxon>
        <taxon>Unionoidea</taxon>
        <taxon>Unionidae</taxon>
        <taxon>Unioninae</taxon>
        <taxon>Sinanodonta</taxon>
    </lineage>
</organism>
<evidence type="ECO:0000256" key="2">
    <source>
        <dbReference type="ARBA" id="ARBA00022741"/>
    </source>
</evidence>
<sequence length="264" mass="30159">VPVEVLKMDTRSLHMYKAALNEGKEKVYNIRVMVVGQYGVGKTTLTQRLLGKNVNISERHSTDGIDVHVECSKVSLSTGEWKTQEKNAAKYSRLRRLVKLLNDRVQKQDSEDKKKRSTETEGMVTSEEHDYEQAQNDHLFSATNNISQDFGQPNFPPVQSTIARVDLESSNGTRVNLNQKDTVLEILQLVNENSEKLENSMMEYAAVALWDFAGQHVFYTTHQTFLTNRAIYLLVIDLSQQVTDLIQDDECFLDMEGLKLYNVH</sequence>
<dbReference type="Proteomes" id="UP001634394">
    <property type="component" value="Unassembled WGS sequence"/>
</dbReference>
<keyword evidence="1" id="KW-0677">Repeat</keyword>
<feature type="compositionally biased region" description="Basic and acidic residues" evidence="3">
    <location>
        <begin position="105"/>
        <end position="119"/>
    </location>
</feature>
<dbReference type="CDD" id="cd00882">
    <property type="entry name" value="Ras_like_GTPase"/>
    <property type="match status" value="1"/>
</dbReference>
<dbReference type="Gene3D" id="3.40.50.300">
    <property type="entry name" value="P-loop containing nucleotide triphosphate hydrolases"/>
    <property type="match status" value="1"/>
</dbReference>
<keyword evidence="6" id="KW-1185">Reference proteome</keyword>
<evidence type="ECO:0000256" key="1">
    <source>
        <dbReference type="ARBA" id="ARBA00022737"/>
    </source>
</evidence>
<evidence type="ECO:0000259" key="4">
    <source>
        <dbReference type="PROSITE" id="PS51424"/>
    </source>
</evidence>
<comment type="caution">
    <text evidence="5">The sequence shown here is derived from an EMBL/GenBank/DDBJ whole genome shotgun (WGS) entry which is preliminary data.</text>
</comment>
<dbReference type="EMBL" id="JBJQND010000001">
    <property type="protein sequence ID" value="KAL3889368.1"/>
    <property type="molecule type" value="Genomic_DNA"/>
</dbReference>
<protein>
    <recommendedName>
        <fullName evidence="4">Roc domain-containing protein</fullName>
    </recommendedName>
</protein>
<dbReference type="AlphaFoldDB" id="A0ABD3XVC6"/>
<feature type="domain" description="Roc" evidence="4">
    <location>
        <begin position="23"/>
        <end position="264"/>
    </location>
</feature>
<proteinExistence type="predicted"/>
<feature type="non-terminal residue" evidence="5">
    <location>
        <position position="1"/>
    </location>
</feature>
<evidence type="ECO:0000313" key="6">
    <source>
        <dbReference type="Proteomes" id="UP001634394"/>
    </source>
</evidence>
<evidence type="ECO:0000313" key="5">
    <source>
        <dbReference type="EMBL" id="KAL3889368.1"/>
    </source>
</evidence>
<reference evidence="5 6" key="1">
    <citation type="submission" date="2024-11" db="EMBL/GenBank/DDBJ databases">
        <title>Chromosome-level genome assembly of the freshwater bivalve Anodonta woodiana.</title>
        <authorList>
            <person name="Chen X."/>
        </authorList>
    </citation>
    <scope>NUCLEOTIDE SEQUENCE [LARGE SCALE GENOMIC DNA]</scope>
    <source>
        <strain evidence="5">MN2024</strain>
        <tissue evidence="5">Gills</tissue>
    </source>
</reference>
<feature type="non-terminal residue" evidence="5">
    <location>
        <position position="264"/>
    </location>
</feature>
<name>A0ABD3XVC6_SINWO</name>
<dbReference type="SUPFAM" id="SSF52540">
    <property type="entry name" value="P-loop containing nucleoside triphosphate hydrolases"/>
    <property type="match status" value="1"/>
</dbReference>
<dbReference type="InterPro" id="IPR020859">
    <property type="entry name" value="ROC"/>
</dbReference>
<gene>
    <name evidence="5" type="ORF">ACJMK2_001712</name>
</gene>
<accession>A0ABD3XVC6</accession>
<keyword evidence="2" id="KW-0547">Nucleotide-binding</keyword>
<dbReference type="Pfam" id="PF08477">
    <property type="entry name" value="Roc"/>
    <property type="match status" value="1"/>
</dbReference>
<feature type="region of interest" description="Disordered" evidence="3">
    <location>
        <begin position="105"/>
        <end position="132"/>
    </location>
</feature>
<evidence type="ECO:0000256" key="3">
    <source>
        <dbReference type="SAM" id="MobiDB-lite"/>
    </source>
</evidence>
<dbReference type="GO" id="GO:0000166">
    <property type="term" value="F:nucleotide binding"/>
    <property type="evidence" value="ECO:0007669"/>
    <property type="project" value="UniProtKB-KW"/>
</dbReference>
<dbReference type="InterPro" id="IPR027417">
    <property type="entry name" value="P-loop_NTPase"/>
</dbReference>
<dbReference type="Gene3D" id="3.30.70.1390">
    <property type="entry name" value="ROC domain from the Parkinson's disease-associated leucine-rich repeat kinase 2"/>
    <property type="match status" value="1"/>
</dbReference>
<dbReference type="PROSITE" id="PS51424">
    <property type="entry name" value="ROC"/>
    <property type="match status" value="1"/>
</dbReference>